<reference evidence="2" key="2">
    <citation type="submission" date="2023-04" db="EMBL/GenBank/DDBJ databases">
        <authorList>
            <person name="Bu L."/>
            <person name="Lu L."/>
            <person name="Laidemitt M.R."/>
            <person name="Zhang S.M."/>
            <person name="Mutuku M."/>
            <person name="Mkoji G."/>
            <person name="Steinauer M."/>
            <person name="Loker E.S."/>
        </authorList>
    </citation>
    <scope>NUCLEOTIDE SEQUENCE</scope>
    <source>
        <strain evidence="2">KasaAsao</strain>
        <tissue evidence="2">Whole Snail</tissue>
    </source>
</reference>
<sequence>MNNNNNNSFNIISDIINRIQSNDIDVHPAGNNDNSDIIDRRSKNRSGSDDLTSMNIKLKSPERSSLELVDELFFLQSSNLKESKFPEIFKADVVVLVNLEDWLIFQSLKPSGIQEKVYFIGFVGECKEYRYLDKQFYERFASYKKLRERNAVQIVTHDGSRDNATTELLRLTFQRIDAQLEVSTKIIIASNRDEVLTDCTVTNERGRLLQLIQPRKILARGPNVNIGAYFQ</sequence>
<gene>
    <name evidence="2" type="ORF">Bpfe_013270</name>
</gene>
<dbReference type="EMBL" id="JASAOG010000056">
    <property type="protein sequence ID" value="KAK0057177.1"/>
    <property type="molecule type" value="Genomic_DNA"/>
</dbReference>
<keyword evidence="3" id="KW-1185">Reference proteome</keyword>
<protein>
    <submittedName>
        <fullName evidence="2">Uncharacterized protein</fullName>
    </submittedName>
</protein>
<evidence type="ECO:0000313" key="2">
    <source>
        <dbReference type="EMBL" id="KAK0057177.1"/>
    </source>
</evidence>
<dbReference type="Proteomes" id="UP001233172">
    <property type="component" value="Unassembled WGS sequence"/>
</dbReference>
<name>A0AAD8BM50_BIOPF</name>
<evidence type="ECO:0000256" key="1">
    <source>
        <dbReference type="SAM" id="MobiDB-lite"/>
    </source>
</evidence>
<organism evidence="2 3">
    <name type="scientific">Biomphalaria pfeifferi</name>
    <name type="common">Bloodfluke planorb</name>
    <name type="synonym">Freshwater snail</name>
    <dbReference type="NCBI Taxonomy" id="112525"/>
    <lineage>
        <taxon>Eukaryota</taxon>
        <taxon>Metazoa</taxon>
        <taxon>Spiralia</taxon>
        <taxon>Lophotrochozoa</taxon>
        <taxon>Mollusca</taxon>
        <taxon>Gastropoda</taxon>
        <taxon>Heterobranchia</taxon>
        <taxon>Euthyneura</taxon>
        <taxon>Panpulmonata</taxon>
        <taxon>Hygrophila</taxon>
        <taxon>Lymnaeoidea</taxon>
        <taxon>Planorbidae</taxon>
        <taxon>Biomphalaria</taxon>
    </lineage>
</organism>
<dbReference type="AlphaFoldDB" id="A0AAD8BM50"/>
<reference evidence="2" key="1">
    <citation type="journal article" date="2023" name="PLoS Negl. Trop. Dis.">
        <title>A genome sequence for Biomphalaria pfeifferi, the major vector snail for the human-infecting parasite Schistosoma mansoni.</title>
        <authorList>
            <person name="Bu L."/>
            <person name="Lu L."/>
            <person name="Laidemitt M.R."/>
            <person name="Zhang S.M."/>
            <person name="Mutuku M."/>
            <person name="Mkoji G."/>
            <person name="Steinauer M."/>
            <person name="Loker E.S."/>
        </authorList>
    </citation>
    <scope>NUCLEOTIDE SEQUENCE</scope>
    <source>
        <strain evidence="2">KasaAsao</strain>
    </source>
</reference>
<accession>A0AAD8BM50</accession>
<feature type="region of interest" description="Disordered" evidence="1">
    <location>
        <begin position="26"/>
        <end position="53"/>
    </location>
</feature>
<proteinExistence type="predicted"/>
<evidence type="ECO:0000313" key="3">
    <source>
        <dbReference type="Proteomes" id="UP001233172"/>
    </source>
</evidence>
<comment type="caution">
    <text evidence="2">The sequence shown here is derived from an EMBL/GenBank/DDBJ whole genome shotgun (WGS) entry which is preliminary data.</text>
</comment>